<evidence type="ECO:0000256" key="7">
    <source>
        <dbReference type="ARBA" id="ARBA00023242"/>
    </source>
</evidence>
<dbReference type="InterPro" id="IPR045174">
    <property type="entry name" value="Dof"/>
</dbReference>
<dbReference type="Pfam" id="PF02701">
    <property type="entry name" value="Zn_ribbon_Dof"/>
    <property type="match status" value="1"/>
</dbReference>
<keyword evidence="3 9" id="KW-0862">Zinc</keyword>
<reference evidence="12" key="1">
    <citation type="journal article" date="2023" name="Nat. Commun.">
        <title>Diploid and tetraploid genomes of Acorus and the evolution of monocots.</title>
        <authorList>
            <person name="Ma L."/>
            <person name="Liu K.W."/>
            <person name="Li Z."/>
            <person name="Hsiao Y.Y."/>
            <person name="Qi Y."/>
            <person name="Fu T."/>
            <person name="Tang G.D."/>
            <person name="Zhang D."/>
            <person name="Sun W.H."/>
            <person name="Liu D.K."/>
            <person name="Li Y."/>
            <person name="Chen G.Z."/>
            <person name="Liu X.D."/>
            <person name="Liao X.Y."/>
            <person name="Jiang Y.T."/>
            <person name="Yu X."/>
            <person name="Hao Y."/>
            <person name="Huang J."/>
            <person name="Zhao X.W."/>
            <person name="Ke S."/>
            <person name="Chen Y.Y."/>
            <person name="Wu W.L."/>
            <person name="Hsu J.L."/>
            <person name="Lin Y.F."/>
            <person name="Huang M.D."/>
            <person name="Li C.Y."/>
            <person name="Huang L."/>
            <person name="Wang Z.W."/>
            <person name="Zhao X."/>
            <person name="Zhong W.Y."/>
            <person name="Peng D.H."/>
            <person name="Ahmad S."/>
            <person name="Lan S."/>
            <person name="Zhang J.S."/>
            <person name="Tsai W.C."/>
            <person name="Van de Peer Y."/>
            <person name="Liu Z.J."/>
        </authorList>
    </citation>
    <scope>NUCLEOTIDE SEQUENCE</scope>
    <source>
        <strain evidence="12">CP</strain>
    </source>
</reference>
<dbReference type="InterPro" id="IPR003851">
    <property type="entry name" value="Znf_Dof"/>
</dbReference>
<sequence length="249" mass="27207">MMYSSSKDNMIFYPSQPAIIGGDGRWMMGRPMAESTAPSCPRCDSVNTKFCYYNNYSLSQPRYFCKSCRRYWTKGGSLRNVPVGGGCRKSRRSRHVRPSGARPMISGQAQPDGPNRPHRARGGDASDIDLGALYVKFLDQPIVEPEMVGGNHGPGVQFPGPIGLEDVFMDDFMVLDQSQLVATAVGDANGEAFWAAPPGCSSAVPDYNEWQSTVEIDGVDFQPEVEMCFDDLVNGVGGVFGLDAFQHLI</sequence>
<evidence type="ECO:0000256" key="9">
    <source>
        <dbReference type="RuleBase" id="RU369094"/>
    </source>
</evidence>
<organism evidence="12 13">
    <name type="scientific">Acorus calamus</name>
    <name type="common">Sweet flag</name>
    <dbReference type="NCBI Taxonomy" id="4465"/>
    <lineage>
        <taxon>Eukaryota</taxon>
        <taxon>Viridiplantae</taxon>
        <taxon>Streptophyta</taxon>
        <taxon>Embryophyta</taxon>
        <taxon>Tracheophyta</taxon>
        <taxon>Spermatophyta</taxon>
        <taxon>Magnoliopsida</taxon>
        <taxon>Liliopsida</taxon>
        <taxon>Acoraceae</taxon>
        <taxon>Acorus</taxon>
    </lineage>
</organism>
<dbReference type="PROSITE" id="PS01361">
    <property type="entry name" value="ZF_DOF_1"/>
    <property type="match status" value="1"/>
</dbReference>
<keyword evidence="7 8" id="KW-0539">Nucleus</keyword>
<dbReference type="AlphaFoldDB" id="A0AAV9DGQ6"/>
<evidence type="ECO:0000259" key="11">
    <source>
        <dbReference type="PROSITE" id="PS50884"/>
    </source>
</evidence>
<keyword evidence="2 8" id="KW-0863">Zinc-finger</keyword>
<dbReference type="EMBL" id="JAUJYO010000013">
    <property type="protein sequence ID" value="KAK1300786.1"/>
    <property type="molecule type" value="Genomic_DNA"/>
</dbReference>
<dbReference type="GO" id="GO:0003700">
    <property type="term" value="F:DNA-binding transcription factor activity"/>
    <property type="evidence" value="ECO:0007669"/>
    <property type="project" value="UniProtKB-UniRule"/>
</dbReference>
<dbReference type="PANTHER" id="PTHR31992:SF141">
    <property type="entry name" value="DOF ZINC FINGER PROTEIN DOF1.4"/>
    <property type="match status" value="1"/>
</dbReference>
<dbReference type="PANTHER" id="PTHR31992">
    <property type="entry name" value="DOF ZINC FINGER PROTEIN DOF1.4-RELATED"/>
    <property type="match status" value="1"/>
</dbReference>
<evidence type="ECO:0000313" key="13">
    <source>
        <dbReference type="Proteomes" id="UP001180020"/>
    </source>
</evidence>
<reference evidence="12" key="2">
    <citation type="submission" date="2023-06" db="EMBL/GenBank/DDBJ databases">
        <authorList>
            <person name="Ma L."/>
            <person name="Liu K.-W."/>
            <person name="Li Z."/>
            <person name="Hsiao Y.-Y."/>
            <person name="Qi Y."/>
            <person name="Fu T."/>
            <person name="Tang G."/>
            <person name="Zhang D."/>
            <person name="Sun W.-H."/>
            <person name="Liu D.-K."/>
            <person name="Li Y."/>
            <person name="Chen G.-Z."/>
            <person name="Liu X.-D."/>
            <person name="Liao X.-Y."/>
            <person name="Jiang Y.-T."/>
            <person name="Yu X."/>
            <person name="Hao Y."/>
            <person name="Huang J."/>
            <person name="Zhao X.-W."/>
            <person name="Ke S."/>
            <person name="Chen Y.-Y."/>
            <person name="Wu W.-L."/>
            <person name="Hsu J.-L."/>
            <person name="Lin Y.-F."/>
            <person name="Huang M.-D."/>
            <person name="Li C.-Y."/>
            <person name="Huang L."/>
            <person name="Wang Z.-W."/>
            <person name="Zhao X."/>
            <person name="Zhong W.-Y."/>
            <person name="Peng D.-H."/>
            <person name="Ahmad S."/>
            <person name="Lan S."/>
            <person name="Zhang J.-S."/>
            <person name="Tsai W.-C."/>
            <person name="Van De Peer Y."/>
            <person name="Liu Z.-J."/>
        </authorList>
    </citation>
    <scope>NUCLEOTIDE SEQUENCE</scope>
    <source>
        <strain evidence="12">CP</strain>
        <tissue evidence="12">Leaves</tissue>
    </source>
</reference>
<dbReference type="GO" id="GO:0005634">
    <property type="term" value="C:nucleus"/>
    <property type="evidence" value="ECO:0007669"/>
    <property type="project" value="UniProtKB-SubCell"/>
</dbReference>
<dbReference type="GO" id="GO:0008270">
    <property type="term" value="F:zinc ion binding"/>
    <property type="evidence" value="ECO:0007669"/>
    <property type="project" value="UniProtKB-KW"/>
</dbReference>
<evidence type="ECO:0000256" key="8">
    <source>
        <dbReference type="PROSITE-ProRule" id="PRU00071"/>
    </source>
</evidence>
<protein>
    <recommendedName>
        <fullName evidence="9">Dof zinc finger protein</fullName>
    </recommendedName>
</protein>
<evidence type="ECO:0000313" key="12">
    <source>
        <dbReference type="EMBL" id="KAK1300786.1"/>
    </source>
</evidence>
<evidence type="ECO:0000256" key="2">
    <source>
        <dbReference type="ARBA" id="ARBA00022771"/>
    </source>
</evidence>
<feature type="region of interest" description="Disordered" evidence="10">
    <location>
        <begin position="83"/>
        <end position="123"/>
    </location>
</feature>
<evidence type="ECO:0000256" key="10">
    <source>
        <dbReference type="SAM" id="MobiDB-lite"/>
    </source>
</evidence>
<evidence type="ECO:0000256" key="1">
    <source>
        <dbReference type="ARBA" id="ARBA00022723"/>
    </source>
</evidence>
<dbReference type="Proteomes" id="UP001180020">
    <property type="component" value="Unassembled WGS sequence"/>
</dbReference>
<proteinExistence type="predicted"/>
<keyword evidence="1 9" id="KW-0479">Metal-binding</keyword>
<keyword evidence="5 8" id="KW-0238">DNA-binding</keyword>
<evidence type="ECO:0000256" key="6">
    <source>
        <dbReference type="ARBA" id="ARBA00023163"/>
    </source>
</evidence>
<comment type="subcellular location">
    <subcellularLocation>
        <location evidence="8 9">Nucleus</location>
    </subcellularLocation>
</comment>
<gene>
    <name evidence="12" type="primary">DOF3.5</name>
    <name evidence="12" type="ORF">QJS10_CPB13g00580</name>
</gene>
<feature type="compositionally biased region" description="Basic residues" evidence="10">
    <location>
        <begin position="88"/>
        <end position="97"/>
    </location>
</feature>
<dbReference type="GO" id="GO:0003677">
    <property type="term" value="F:DNA binding"/>
    <property type="evidence" value="ECO:0007669"/>
    <property type="project" value="UniProtKB-UniRule"/>
</dbReference>
<comment type="function">
    <text evidence="9">Transcription factor that binds specifically to a 5'-AA[AG]G-3' consensus core sequence.</text>
</comment>
<name>A0AAV9DGQ6_ACOCL</name>
<accession>A0AAV9DGQ6</accession>
<dbReference type="PROSITE" id="PS50884">
    <property type="entry name" value="ZF_DOF_2"/>
    <property type="match status" value="1"/>
</dbReference>
<comment type="caution">
    <text evidence="12">The sequence shown here is derived from an EMBL/GenBank/DDBJ whole genome shotgun (WGS) entry which is preliminary data.</text>
</comment>
<evidence type="ECO:0000256" key="3">
    <source>
        <dbReference type="ARBA" id="ARBA00022833"/>
    </source>
</evidence>
<keyword evidence="6 9" id="KW-0804">Transcription</keyword>
<evidence type="ECO:0000256" key="5">
    <source>
        <dbReference type="ARBA" id="ARBA00023125"/>
    </source>
</evidence>
<evidence type="ECO:0000256" key="4">
    <source>
        <dbReference type="ARBA" id="ARBA00023015"/>
    </source>
</evidence>
<keyword evidence="13" id="KW-1185">Reference proteome</keyword>
<keyword evidence="4 9" id="KW-0805">Transcription regulation</keyword>
<feature type="domain" description="Dof-type" evidence="11">
    <location>
        <begin position="38"/>
        <end position="92"/>
    </location>
</feature>